<dbReference type="InterPro" id="IPR006626">
    <property type="entry name" value="PbH1"/>
</dbReference>
<organism evidence="13 14">
    <name type="scientific">Vigna unguiculata</name>
    <name type="common">Cowpea</name>
    <dbReference type="NCBI Taxonomy" id="3917"/>
    <lineage>
        <taxon>Eukaryota</taxon>
        <taxon>Viridiplantae</taxon>
        <taxon>Streptophyta</taxon>
        <taxon>Embryophyta</taxon>
        <taxon>Tracheophyta</taxon>
        <taxon>Spermatophyta</taxon>
        <taxon>Magnoliopsida</taxon>
        <taxon>eudicotyledons</taxon>
        <taxon>Gunneridae</taxon>
        <taxon>Pentapetalae</taxon>
        <taxon>rosids</taxon>
        <taxon>fabids</taxon>
        <taxon>Fabales</taxon>
        <taxon>Fabaceae</taxon>
        <taxon>Papilionoideae</taxon>
        <taxon>50 kb inversion clade</taxon>
        <taxon>NPAAA clade</taxon>
        <taxon>indigoferoid/millettioid clade</taxon>
        <taxon>Phaseoleae</taxon>
        <taxon>Vigna</taxon>
    </lineage>
</organism>
<evidence type="ECO:0000256" key="5">
    <source>
        <dbReference type="ARBA" id="ARBA00012272"/>
    </source>
</evidence>
<dbReference type="SMART" id="SM00710">
    <property type="entry name" value="PbH1"/>
    <property type="match status" value="4"/>
</dbReference>
<sequence>MEILIPLSFMLLFLLLVPSCICSSPLQDPELVVEDVQKSINASRRNLAFLSCGTGNPIDDCWRCDPNWEKNRKNLAECSIGFGKHAIGGRDGKIYVVTDPGDHPVNPKPGTLRYGVIQEEPLWIIFKRDMVIQLKQELMMNSFKTIDGRGASVHIAGGPCITIQYVSNIIIHGINIHDCRQGGNAYVRDSPTHYGWRTLSDGDGISIFGGSHVWVDHCSLSNCRDGLIDAIHGSTAITISNNYLTHHNKVMLLGHSDTFTRDKNMQVTIAFNHFGEGLVQRMPRCRYGYFHVVNNDYTQWEMYAIGGSAAPTINSQGNRFFAPNDHTFKEVTKRENAAQSKWKNWNWRSTGDLMLNGAFFTASGAGSSSSYARASSLAAKPSSVELRTVQILTLLMFLPNIMAFSFTFTFHLLLLVPSVVYVSTSHVQDPELVVQEVEKYVTTIHTFMSFYCRSINGSRRNLGYLSCGTGNPIDDCWRCDPNWERNRKRLASCGIGFGKNAIGGRDGKVYVVSDPSDNPMNPKPGTLRHGVIQEEPLWIIFKRDMVIKLHMDLLVNSYKTIDGRGATIHIAGGPCIKVHNKRNIIIHGIHIHDCKRGGSGYVTDFPNHRSWSARSDGDGITISGASHVWVDHCSLSNCFDGLIDVVHGSTAITISNNYMTHHNKVMLLGHSDSYKDDKNMQVTIAFNHFGEGLGGRMPRCRFGYFHVVNNDYTHWQHYAIGGSSSPTIFSQGNRFLAPNDEDHKEVTKHFKSSEREWKKWNWRSEGDLMLNGAFFTPSGAGATARYDRASSMAARPPLLVPSLTAGAGALRCKNGHLCGH</sequence>
<comment type="pathway">
    <text evidence="3 11">Glycan metabolism; pectin degradation; 2-dehydro-3-deoxy-D-gluconate from pectin: step 2/5.</text>
</comment>
<evidence type="ECO:0000256" key="8">
    <source>
        <dbReference type="ARBA" id="ARBA00022729"/>
    </source>
</evidence>
<evidence type="ECO:0000256" key="10">
    <source>
        <dbReference type="ARBA" id="ARBA00023239"/>
    </source>
</evidence>
<dbReference type="Proteomes" id="UP000501690">
    <property type="component" value="Linkage Group LG11"/>
</dbReference>
<dbReference type="SMART" id="SM00656">
    <property type="entry name" value="Amb_all"/>
    <property type="match status" value="2"/>
</dbReference>
<dbReference type="GO" id="GO:0030570">
    <property type="term" value="F:pectate lyase activity"/>
    <property type="evidence" value="ECO:0007669"/>
    <property type="project" value="UniProtKB-EC"/>
</dbReference>
<keyword evidence="6" id="KW-0134">Cell wall</keyword>
<evidence type="ECO:0000256" key="1">
    <source>
        <dbReference type="ARBA" id="ARBA00000695"/>
    </source>
</evidence>
<dbReference type="SUPFAM" id="SSF51126">
    <property type="entry name" value="Pectin lyase-like"/>
    <property type="match status" value="2"/>
</dbReference>
<evidence type="ECO:0000256" key="4">
    <source>
        <dbReference type="ARBA" id="ARBA00010980"/>
    </source>
</evidence>
<name>A0A4D6NHI5_VIGUN</name>
<dbReference type="PANTHER" id="PTHR31683:SF164">
    <property type="entry name" value="PECTATE LYASE 5-RELATED"/>
    <property type="match status" value="1"/>
</dbReference>
<dbReference type="InterPro" id="IPR012334">
    <property type="entry name" value="Pectin_lyas_fold"/>
</dbReference>
<proteinExistence type="inferred from homology"/>
<dbReference type="Gene3D" id="2.160.20.10">
    <property type="entry name" value="Single-stranded right-handed beta-helix, Pectin lyase-like"/>
    <property type="match status" value="2"/>
</dbReference>
<reference evidence="13 14" key="1">
    <citation type="submission" date="2019-04" db="EMBL/GenBank/DDBJ databases">
        <title>An improved genome assembly and genetic linkage map for asparagus bean, Vigna unguiculata ssp. sesquipedialis.</title>
        <authorList>
            <person name="Xia Q."/>
            <person name="Zhang R."/>
            <person name="Dong Y."/>
        </authorList>
    </citation>
    <scope>NUCLEOTIDE SEQUENCE [LARGE SCALE GENOMIC DNA]</scope>
    <source>
        <tissue evidence="13">Leaf</tissue>
    </source>
</reference>
<evidence type="ECO:0000256" key="3">
    <source>
        <dbReference type="ARBA" id="ARBA00005220"/>
    </source>
</evidence>
<evidence type="ECO:0000256" key="9">
    <source>
        <dbReference type="ARBA" id="ARBA00022837"/>
    </source>
</evidence>
<dbReference type="EC" id="4.2.2.2" evidence="5 11"/>
<evidence type="ECO:0000313" key="14">
    <source>
        <dbReference type="Proteomes" id="UP000501690"/>
    </source>
</evidence>
<dbReference type="InterPro" id="IPR045032">
    <property type="entry name" value="PEL"/>
</dbReference>
<evidence type="ECO:0000259" key="12">
    <source>
        <dbReference type="SMART" id="SM00656"/>
    </source>
</evidence>
<dbReference type="InterPro" id="IPR018082">
    <property type="entry name" value="AmbAllergen"/>
</dbReference>
<dbReference type="GO" id="GO:0045490">
    <property type="term" value="P:pectin catabolic process"/>
    <property type="evidence" value="ECO:0007669"/>
    <property type="project" value="UniProtKB-UniPathway"/>
</dbReference>
<keyword evidence="10 11" id="KW-0456">Lyase</keyword>
<keyword evidence="9 11" id="KW-0106">Calcium</keyword>
<evidence type="ECO:0000256" key="6">
    <source>
        <dbReference type="ARBA" id="ARBA00022512"/>
    </source>
</evidence>
<keyword evidence="7 11" id="KW-0479">Metal-binding</keyword>
<comment type="cofactor">
    <cofactor evidence="11">
        <name>Ca(2+)</name>
        <dbReference type="ChEBI" id="CHEBI:29108"/>
    </cofactor>
    <text evidence="11">Binds 1 Ca(2+) ion. Required for its activity.</text>
</comment>
<dbReference type="FunFam" id="2.160.20.10:FF:000009">
    <property type="entry name" value="Pectate lyase"/>
    <property type="match status" value="2"/>
</dbReference>
<evidence type="ECO:0000313" key="13">
    <source>
        <dbReference type="EMBL" id="QCE13136.1"/>
    </source>
</evidence>
<dbReference type="EMBL" id="CP039355">
    <property type="protein sequence ID" value="QCE13136.1"/>
    <property type="molecule type" value="Genomic_DNA"/>
</dbReference>
<comment type="subcellular location">
    <subcellularLocation>
        <location evidence="2">Secreted</location>
        <location evidence="2">Cell wall</location>
    </subcellularLocation>
</comment>
<dbReference type="AlphaFoldDB" id="A0A4D6NHI5"/>
<keyword evidence="8 11" id="KW-0732">Signal</keyword>
<comment type="similarity">
    <text evidence="4 11">Belongs to the polysaccharide lyase 1 family.</text>
</comment>
<gene>
    <name evidence="13" type="ORF">DEO72_LG11g129</name>
</gene>
<dbReference type="PRINTS" id="PR00807">
    <property type="entry name" value="AMBALLERGEN"/>
</dbReference>
<feature type="signal peptide" evidence="11">
    <location>
        <begin position="1"/>
        <end position="22"/>
    </location>
</feature>
<accession>A0A4D6NHI5</accession>
<keyword evidence="14" id="KW-1185">Reference proteome</keyword>
<protein>
    <recommendedName>
        <fullName evidence="5 11">Pectate lyase</fullName>
        <ecNumber evidence="5 11">4.2.2.2</ecNumber>
    </recommendedName>
</protein>
<feature type="domain" description="Pectate lyase" evidence="12">
    <location>
        <begin position="129"/>
        <end position="326"/>
    </location>
</feature>
<dbReference type="GO" id="GO:0046872">
    <property type="term" value="F:metal ion binding"/>
    <property type="evidence" value="ECO:0007669"/>
    <property type="project" value="UniProtKB-KW"/>
</dbReference>
<dbReference type="InterPro" id="IPR002022">
    <property type="entry name" value="Pec_lyase"/>
</dbReference>
<comment type="catalytic activity">
    <reaction evidence="1 11">
        <text>Eliminative cleavage of (1-&gt;4)-alpha-D-galacturonan to give oligosaccharides with 4-deoxy-alpha-D-galact-4-enuronosyl groups at their non-reducing ends.</text>
        <dbReference type="EC" id="4.2.2.2"/>
    </reaction>
</comment>
<evidence type="ECO:0000256" key="7">
    <source>
        <dbReference type="ARBA" id="ARBA00022723"/>
    </source>
</evidence>
<evidence type="ECO:0000256" key="2">
    <source>
        <dbReference type="ARBA" id="ARBA00004191"/>
    </source>
</evidence>
<keyword evidence="6" id="KW-0964">Secreted</keyword>
<dbReference type="Pfam" id="PF00544">
    <property type="entry name" value="Pectate_lyase_4"/>
    <property type="match status" value="2"/>
</dbReference>
<dbReference type="InterPro" id="IPR011050">
    <property type="entry name" value="Pectin_lyase_fold/virulence"/>
</dbReference>
<dbReference type="UniPathway" id="UPA00545">
    <property type="reaction ID" value="UER00824"/>
</dbReference>
<feature type="domain" description="Pectate lyase" evidence="12">
    <location>
        <begin position="544"/>
        <end position="741"/>
    </location>
</feature>
<evidence type="ECO:0000256" key="11">
    <source>
        <dbReference type="RuleBase" id="RU361123"/>
    </source>
</evidence>
<dbReference type="PANTHER" id="PTHR31683">
    <property type="entry name" value="PECTATE LYASE 18-RELATED"/>
    <property type="match status" value="1"/>
</dbReference>
<feature type="chain" id="PRO_5019881624" description="Pectate lyase" evidence="11">
    <location>
        <begin position="23"/>
        <end position="820"/>
    </location>
</feature>